<evidence type="ECO:0000259" key="1">
    <source>
        <dbReference type="Pfam" id="PF01869"/>
    </source>
</evidence>
<dbReference type="InterPro" id="IPR043129">
    <property type="entry name" value="ATPase_NBD"/>
</dbReference>
<proteinExistence type="predicted"/>
<dbReference type="AlphaFoldDB" id="A0A918MHA5"/>
<protein>
    <submittedName>
        <fullName evidence="2">N-acetylglucosamine kinase</fullName>
    </submittedName>
</protein>
<dbReference type="EMBL" id="BMYQ01000002">
    <property type="protein sequence ID" value="GGW25461.1"/>
    <property type="molecule type" value="Genomic_DNA"/>
</dbReference>
<dbReference type="Pfam" id="PF01869">
    <property type="entry name" value="BcrAD_BadFG"/>
    <property type="match status" value="1"/>
</dbReference>
<feature type="domain" description="ATPase BadF/BadG/BcrA/BcrD type" evidence="1">
    <location>
        <begin position="5"/>
        <end position="230"/>
    </location>
</feature>
<dbReference type="Proteomes" id="UP000628984">
    <property type="component" value="Unassembled WGS sequence"/>
</dbReference>
<dbReference type="SUPFAM" id="SSF53067">
    <property type="entry name" value="Actin-like ATPase domain"/>
    <property type="match status" value="2"/>
</dbReference>
<evidence type="ECO:0000313" key="2">
    <source>
        <dbReference type="EMBL" id="GGW25461.1"/>
    </source>
</evidence>
<dbReference type="CDD" id="cd24082">
    <property type="entry name" value="ASKHA_NBD_GspK-like"/>
    <property type="match status" value="1"/>
</dbReference>
<gene>
    <name evidence="2" type="ORF">GCM10011452_11490</name>
</gene>
<reference evidence="2" key="2">
    <citation type="submission" date="2020-09" db="EMBL/GenBank/DDBJ databases">
        <authorList>
            <person name="Sun Q."/>
            <person name="Kim S."/>
        </authorList>
    </citation>
    <scope>NUCLEOTIDE SEQUENCE</scope>
    <source>
        <strain evidence="2">KCTC 23714</strain>
    </source>
</reference>
<keyword evidence="3" id="KW-1185">Reference proteome</keyword>
<keyword evidence="2" id="KW-0418">Kinase</keyword>
<name>A0A918MHA5_9RHOB</name>
<dbReference type="PANTHER" id="PTHR43190:SF3">
    <property type="entry name" value="N-ACETYL-D-GLUCOSAMINE KINASE"/>
    <property type="match status" value="1"/>
</dbReference>
<dbReference type="InterPro" id="IPR002731">
    <property type="entry name" value="ATPase_BadF"/>
</dbReference>
<dbReference type="GO" id="GO:0016301">
    <property type="term" value="F:kinase activity"/>
    <property type="evidence" value="ECO:0007669"/>
    <property type="project" value="UniProtKB-KW"/>
</dbReference>
<keyword evidence="2" id="KW-0808">Transferase</keyword>
<evidence type="ECO:0000313" key="3">
    <source>
        <dbReference type="Proteomes" id="UP000628984"/>
    </source>
</evidence>
<dbReference type="Gene3D" id="3.30.420.40">
    <property type="match status" value="2"/>
</dbReference>
<dbReference type="PANTHER" id="PTHR43190">
    <property type="entry name" value="N-ACETYL-D-GLUCOSAMINE KINASE"/>
    <property type="match status" value="1"/>
</dbReference>
<organism evidence="2 3">
    <name type="scientific">Gemmobacter lanyuensis</name>
    <dbReference type="NCBI Taxonomy" id="1054497"/>
    <lineage>
        <taxon>Bacteria</taxon>
        <taxon>Pseudomonadati</taxon>
        <taxon>Pseudomonadota</taxon>
        <taxon>Alphaproteobacteria</taxon>
        <taxon>Rhodobacterales</taxon>
        <taxon>Paracoccaceae</taxon>
        <taxon>Gemmobacter</taxon>
    </lineage>
</organism>
<sequence length="277" mass="28003">MPHYLGVDGGGTGCRVAVADETGRILGRGHAGPANVNTDVAGTRSNIMAAVDQALDGTGISAPDLTAVLGLAGAGMPGPVAELARNLPFRSCRIVNDAVTATTGALQGEDGIVAILGTGSVFTRQQRGAFAQFGGHGFLLGDEGSGAVLGRRLLSAALRAHDGYAPLTPLLTTILREMGGPEGIIAFGGQSRPVDFGAFAPQILGSDDSAAIEVRATALAEVRGLIQAIQPQPALPVVFLGGLGPFYAAALQSDWPQRAARGSAVDGALWMARTGAD</sequence>
<reference evidence="2" key="1">
    <citation type="journal article" date="2014" name="Int. J. Syst. Evol. Microbiol.">
        <title>Complete genome sequence of Corynebacterium casei LMG S-19264T (=DSM 44701T), isolated from a smear-ripened cheese.</title>
        <authorList>
            <consortium name="US DOE Joint Genome Institute (JGI-PGF)"/>
            <person name="Walter F."/>
            <person name="Albersmeier A."/>
            <person name="Kalinowski J."/>
            <person name="Ruckert C."/>
        </authorList>
    </citation>
    <scope>NUCLEOTIDE SEQUENCE</scope>
    <source>
        <strain evidence="2">KCTC 23714</strain>
    </source>
</reference>
<accession>A0A918MHA5</accession>
<dbReference type="RefSeq" id="WP_189632885.1">
    <property type="nucleotide sequence ID" value="NZ_BMYQ01000002.1"/>
</dbReference>
<comment type="caution">
    <text evidence="2">The sequence shown here is derived from an EMBL/GenBank/DDBJ whole genome shotgun (WGS) entry which is preliminary data.</text>
</comment>
<dbReference type="InterPro" id="IPR052519">
    <property type="entry name" value="Euk-type_GlcNAc_Kinase"/>
</dbReference>